<dbReference type="KEGG" id="bgf:BC1003_1230"/>
<keyword evidence="11" id="KW-0012">Acyltransferase</keyword>
<proteinExistence type="inferred from homology"/>
<evidence type="ECO:0000256" key="8">
    <source>
        <dbReference type="ARBA" id="ARBA00022679"/>
    </source>
</evidence>
<comment type="catalytic activity">
    <reaction evidence="12">
        <text>L-serine + acetyl-CoA = O-acetyl-L-serine + CoA</text>
        <dbReference type="Rhea" id="RHEA:24560"/>
        <dbReference type="ChEBI" id="CHEBI:33384"/>
        <dbReference type="ChEBI" id="CHEBI:57287"/>
        <dbReference type="ChEBI" id="CHEBI:57288"/>
        <dbReference type="ChEBI" id="CHEBI:58340"/>
        <dbReference type="EC" id="2.3.1.30"/>
    </reaction>
</comment>
<dbReference type="PANTHER" id="PTHR42811">
    <property type="entry name" value="SERINE ACETYLTRANSFERASE"/>
    <property type="match status" value="1"/>
</dbReference>
<dbReference type="InterPro" id="IPR053376">
    <property type="entry name" value="Serine_acetyltransferase"/>
</dbReference>
<organism evidence="13">
    <name type="scientific">Burkholderia sp. (strain CCGE1003)</name>
    <dbReference type="NCBI Taxonomy" id="640512"/>
    <lineage>
        <taxon>Bacteria</taxon>
        <taxon>Pseudomonadati</taxon>
        <taxon>Pseudomonadota</taxon>
        <taxon>Betaproteobacteria</taxon>
        <taxon>Burkholderiales</taxon>
        <taxon>Burkholderiaceae</taxon>
        <taxon>Burkholderia</taxon>
    </lineage>
</organism>
<evidence type="ECO:0000313" key="13">
    <source>
        <dbReference type="EMBL" id="ADN57207.1"/>
    </source>
</evidence>
<comment type="similarity">
    <text evidence="3">Belongs to the transferase hexapeptide repeat family.</text>
</comment>
<evidence type="ECO:0000256" key="1">
    <source>
        <dbReference type="ARBA" id="ARBA00004496"/>
    </source>
</evidence>
<dbReference type="GO" id="GO:0005737">
    <property type="term" value="C:cytoplasm"/>
    <property type="evidence" value="ECO:0007669"/>
    <property type="project" value="UniProtKB-SubCell"/>
</dbReference>
<evidence type="ECO:0000256" key="2">
    <source>
        <dbReference type="ARBA" id="ARBA00004876"/>
    </source>
</evidence>
<dbReference type="AlphaFoldDB" id="E1T464"/>
<evidence type="ECO:0000256" key="11">
    <source>
        <dbReference type="ARBA" id="ARBA00023315"/>
    </source>
</evidence>
<sequence>MFTRLREDIATIRERDPAARSAWEVLTCYPGLHALLLHRFAHACWQARRRWLARFVSQMARFMTGIEIHPGATLGRRVFIDHGMGVVIGETAQIGDDCTIYQGVTLGGTSLTRGAKRHPTLERGVIVGAGAKVLGGFTIGADAKIGSNAVVTKPVPAGATAVGNPARIIVPAAASGVGSATATAAAAAMASASGTASPAAPGSVAAAAAVSAATVVAKAAAVDNGRASVDVASAGATAECASSAAGTREREAGKAASEQRSTFCAYGITPNADDPVSLAIHGLIDHAATQARRIDEIVIALERLGTSLEGLQGADAALFDLRRLSAAIAGKVDGAVTAR</sequence>
<reference evidence="13" key="1">
    <citation type="submission" date="2010-09" db="EMBL/GenBank/DDBJ databases">
        <title>Complete sequence of chromosome1 of Burkholderia sp. CCGE1003.</title>
        <authorList>
            <consortium name="US DOE Joint Genome Institute"/>
            <person name="Lucas S."/>
            <person name="Copeland A."/>
            <person name="Lapidus A."/>
            <person name="Cheng J.-F."/>
            <person name="Bruce D."/>
            <person name="Goodwin L."/>
            <person name="Pitluck S."/>
            <person name="Daligault H."/>
            <person name="Davenport K."/>
            <person name="Detter J.C."/>
            <person name="Han C."/>
            <person name="Tapia R."/>
            <person name="Land M."/>
            <person name="Hauser L."/>
            <person name="Jeffries C."/>
            <person name="Kyrpides N."/>
            <person name="Ivanova N."/>
            <person name="Ovchinnikova G."/>
            <person name="Martinez-Romero E."/>
            <person name="Rogel M.A."/>
            <person name="Auchtung J."/>
            <person name="Tiedje J.M."/>
            <person name="Woyke T."/>
        </authorList>
    </citation>
    <scope>NUCLEOTIDE SEQUENCE</scope>
    <source>
        <strain evidence="13">CCGE1003</strain>
    </source>
</reference>
<dbReference type="GO" id="GO:0006535">
    <property type="term" value="P:cysteine biosynthetic process from serine"/>
    <property type="evidence" value="ECO:0007669"/>
    <property type="project" value="InterPro"/>
</dbReference>
<dbReference type="SUPFAM" id="SSF51161">
    <property type="entry name" value="Trimeric LpxA-like enzymes"/>
    <property type="match status" value="1"/>
</dbReference>
<dbReference type="Pfam" id="PF00132">
    <property type="entry name" value="Hexapep"/>
    <property type="match status" value="1"/>
</dbReference>
<protein>
    <recommendedName>
        <fullName evidence="5">Serine acetyltransferase</fullName>
        <ecNumber evidence="4">2.3.1.30</ecNumber>
    </recommendedName>
</protein>
<dbReference type="InterPro" id="IPR001451">
    <property type="entry name" value="Hexapep"/>
</dbReference>
<dbReference type="InterPro" id="IPR005881">
    <property type="entry name" value="Ser_O-AcTrfase"/>
</dbReference>
<dbReference type="OrthoDB" id="9801456at2"/>
<comment type="subcellular location">
    <subcellularLocation>
        <location evidence="1">Cytoplasm</location>
    </subcellularLocation>
</comment>
<accession>E1T464</accession>
<evidence type="ECO:0000256" key="5">
    <source>
        <dbReference type="ARBA" id="ARBA00018522"/>
    </source>
</evidence>
<keyword evidence="7" id="KW-0028">Amino-acid biosynthesis</keyword>
<dbReference type="Gene3D" id="1.10.3130.10">
    <property type="entry name" value="serine acetyltransferase, domain 1"/>
    <property type="match status" value="1"/>
</dbReference>
<evidence type="ECO:0000256" key="10">
    <source>
        <dbReference type="ARBA" id="ARBA00023192"/>
    </source>
</evidence>
<dbReference type="STRING" id="640512.BC1003_1230"/>
<dbReference type="InterPro" id="IPR011004">
    <property type="entry name" value="Trimer_LpxA-like_sf"/>
</dbReference>
<dbReference type="NCBIfam" id="NF041874">
    <property type="entry name" value="EPS_EpsC"/>
    <property type="match status" value="1"/>
</dbReference>
<dbReference type="FunFam" id="1.10.3130.10:FF:000003">
    <property type="entry name" value="Serine acetyltransferase"/>
    <property type="match status" value="1"/>
</dbReference>
<evidence type="ECO:0000256" key="9">
    <source>
        <dbReference type="ARBA" id="ARBA00022737"/>
    </source>
</evidence>
<dbReference type="InterPro" id="IPR042122">
    <property type="entry name" value="Ser_AcTrfase_N_sf"/>
</dbReference>
<dbReference type="CDD" id="cd03354">
    <property type="entry name" value="LbH_SAT"/>
    <property type="match status" value="1"/>
</dbReference>
<evidence type="ECO:0000256" key="7">
    <source>
        <dbReference type="ARBA" id="ARBA00022605"/>
    </source>
</evidence>
<keyword evidence="6" id="KW-0963">Cytoplasm</keyword>
<gene>
    <name evidence="13" type="ordered locus">BC1003_1230</name>
</gene>
<dbReference type="FunFam" id="2.160.10.10:FF:000007">
    <property type="entry name" value="Serine acetyltransferase"/>
    <property type="match status" value="1"/>
</dbReference>
<keyword evidence="9" id="KW-0677">Repeat</keyword>
<dbReference type="Gene3D" id="2.160.10.10">
    <property type="entry name" value="Hexapeptide repeat proteins"/>
    <property type="match status" value="1"/>
</dbReference>
<dbReference type="HOGENOM" id="CLU_051638_10_0_4"/>
<dbReference type="EMBL" id="CP002217">
    <property type="protein sequence ID" value="ADN57207.1"/>
    <property type="molecule type" value="Genomic_DNA"/>
</dbReference>
<name>E1T464_BURSG</name>
<dbReference type="eggNOG" id="COG1045">
    <property type="taxonomic scope" value="Bacteria"/>
</dbReference>
<keyword evidence="10" id="KW-0198">Cysteine biosynthesis</keyword>
<dbReference type="EC" id="2.3.1.30" evidence="4"/>
<dbReference type="GO" id="GO:0009001">
    <property type="term" value="F:serine O-acetyltransferase activity"/>
    <property type="evidence" value="ECO:0007669"/>
    <property type="project" value="UniProtKB-EC"/>
</dbReference>
<keyword evidence="8 13" id="KW-0808">Transferase</keyword>
<dbReference type="InterPro" id="IPR045304">
    <property type="entry name" value="LbH_SAT"/>
</dbReference>
<comment type="pathway">
    <text evidence="2">Amino-acid biosynthesis; L-cysteine biosynthesis; L-cysteine from L-serine: step 1/2.</text>
</comment>
<evidence type="ECO:0000256" key="12">
    <source>
        <dbReference type="ARBA" id="ARBA00049486"/>
    </source>
</evidence>
<evidence type="ECO:0000256" key="6">
    <source>
        <dbReference type="ARBA" id="ARBA00022490"/>
    </source>
</evidence>
<dbReference type="NCBIfam" id="TIGR01172">
    <property type="entry name" value="cysE"/>
    <property type="match status" value="1"/>
</dbReference>
<evidence type="ECO:0000256" key="3">
    <source>
        <dbReference type="ARBA" id="ARBA00007274"/>
    </source>
</evidence>
<evidence type="ECO:0000256" key="4">
    <source>
        <dbReference type="ARBA" id="ARBA00013266"/>
    </source>
</evidence>